<evidence type="ECO:0000256" key="3">
    <source>
        <dbReference type="SAM" id="MobiDB-lite"/>
    </source>
</evidence>
<dbReference type="FunFam" id="2.30.30.40:FF:000072">
    <property type="entry name" value="Unconventional Myosin IB"/>
    <property type="match status" value="1"/>
</dbReference>
<feature type="compositionally biased region" description="Low complexity" evidence="3">
    <location>
        <begin position="52"/>
        <end position="62"/>
    </location>
</feature>
<feature type="region of interest" description="Disordered" evidence="3">
    <location>
        <begin position="308"/>
        <end position="359"/>
    </location>
</feature>
<dbReference type="SUPFAM" id="SSF50044">
    <property type="entry name" value="SH3-domain"/>
    <property type="match status" value="1"/>
</dbReference>
<feature type="compositionally biased region" description="Polar residues" evidence="3">
    <location>
        <begin position="336"/>
        <end position="352"/>
    </location>
</feature>
<dbReference type="CDD" id="cd11883">
    <property type="entry name" value="SH3_Sdc25"/>
    <property type="match status" value="1"/>
</dbReference>
<dbReference type="PANTHER" id="PTHR14167">
    <property type="entry name" value="SH3 DOMAIN-CONTAINING"/>
    <property type="match status" value="1"/>
</dbReference>
<dbReference type="PROSITE" id="PS50002">
    <property type="entry name" value="SH3"/>
    <property type="match status" value="1"/>
</dbReference>
<dbReference type="EMBL" id="ML213594">
    <property type="protein sequence ID" value="TFK41774.1"/>
    <property type="molecule type" value="Genomic_DNA"/>
</dbReference>
<dbReference type="InterPro" id="IPR056685">
    <property type="entry name" value="DUF7783"/>
</dbReference>
<evidence type="ECO:0000256" key="1">
    <source>
        <dbReference type="ARBA" id="ARBA00022443"/>
    </source>
</evidence>
<proteinExistence type="predicted"/>
<dbReference type="Pfam" id="PF07653">
    <property type="entry name" value="SH3_2"/>
    <property type="match status" value="1"/>
</dbReference>
<feature type="compositionally biased region" description="Basic and acidic residues" evidence="3">
    <location>
        <begin position="690"/>
        <end position="700"/>
    </location>
</feature>
<keyword evidence="6" id="KW-1185">Reference proteome</keyword>
<evidence type="ECO:0000259" key="4">
    <source>
        <dbReference type="PROSITE" id="PS50002"/>
    </source>
</evidence>
<organism evidence="5 6">
    <name type="scientific">Crucibulum laeve</name>
    <dbReference type="NCBI Taxonomy" id="68775"/>
    <lineage>
        <taxon>Eukaryota</taxon>
        <taxon>Fungi</taxon>
        <taxon>Dikarya</taxon>
        <taxon>Basidiomycota</taxon>
        <taxon>Agaricomycotina</taxon>
        <taxon>Agaricomycetes</taxon>
        <taxon>Agaricomycetidae</taxon>
        <taxon>Agaricales</taxon>
        <taxon>Agaricineae</taxon>
        <taxon>Nidulariaceae</taxon>
        <taxon>Crucibulum</taxon>
    </lineage>
</organism>
<dbReference type="Gene3D" id="2.30.30.40">
    <property type="entry name" value="SH3 Domains"/>
    <property type="match status" value="1"/>
</dbReference>
<feature type="region of interest" description="Disordered" evidence="3">
    <location>
        <begin position="16"/>
        <end position="74"/>
    </location>
</feature>
<dbReference type="SMART" id="SM00326">
    <property type="entry name" value="SH3"/>
    <property type="match status" value="1"/>
</dbReference>
<feature type="region of interest" description="Disordered" evidence="3">
    <location>
        <begin position="679"/>
        <end position="715"/>
    </location>
</feature>
<gene>
    <name evidence="5" type="ORF">BDQ12DRAFT_395862</name>
</gene>
<dbReference type="Proteomes" id="UP000308652">
    <property type="component" value="Unassembled WGS sequence"/>
</dbReference>
<feature type="domain" description="SH3" evidence="4">
    <location>
        <begin position="99"/>
        <end position="160"/>
    </location>
</feature>
<dbReference type="STRING" id="68775.A0A5C3M8M4"/>
<reference evidence="5 6" key="1">
    <citation type="journal article" date="2019" name="Nat. Ecol. Evol.">
        <title>Megaphylogeny resolves global patterns of mushroom evolution.</title>
        <authorList>
            <person name="Varga T."/>
            <person name="Krizsan K."/>
            <person name="Foldi C."/>
            <person name="Dima B."/>
            <person name="Sanchez-Garcia M."/>
            <person name="Sanchez-Ramirez S."/>
            <person name="Szollosi G.J."/>
            <person name="Szarkandi J.G."/>
            <person name="Papp V."/>
            <person name="Albert L."/>
            <person name="Andreopoulos W."/>
            <person name="Angelini C."/>
            <person name="Antonin V."/>
            <person name="Barry K.W."/>
            <person name="Bougher N.L."/>
            <person name="Buchanan P."/>
            <person name="Buyck B."/>
            <person name="Bense V."/>
            <person name="Catcheside P."/>
            <person name="Chovatia M."/>
            <person name="Cooper J."/>
            <person name="Damon W."/>
            <person name="Desjardin D."/>
            <person name="Finy P."/>
            <person name="Geml J."/>
            <person name="Haridas S."/>
            <person name="Hughes K."/>
            <person name="Justo A."/>
            <person name="Karasinski D."/>
            <person name="Kautmanova I."/>
            <person name="Kiss B."/>
            <person name="Kocsube S."/>
            <person name="Kotiranta H."/>
            <person name="LaButti K.M."/>
            <person name="Lechner B.E."/>
            <person name="Liimatainen K."/>
            <person name="Lipzen A."/>
            <person name="Lukacs Z."/>
            <person name="Mihaltcheva S."/>
            <person name="Morgado L.N."/>
            <person name="Niskanen T."/>
            <person name="Noordeloos M.E."/>
            <person name="Ohm R.A."/>
            <person name="Ortiz-Santana B."/>
            <person name="Ovrebo C."/>
            <person name="Racz N."/>
            <person name="Riley R."/>
            <person name="Savchenko A."/>
            <person name="Shiryaev A."/>
            <person name="Soop K."/>
            <person name="Spirin V."/>
            <person name="Szebenyi C."/>
            <person name="Tomsovsky M."/>
            <person name="Tulloss R.E."/>
            <person name="Uehling J."/>
            <person name="Grigoriev I.V."/>
            <person name="Vagvolgyi C."/>
            <person name="Papp T."/>
            <person name="Martin F.M."/>
            <person name="Miettinen O."/>
            <person name="Hibbett D.S."/>
            <person name="Nagy L.G."/>
        </authorList>
    </citation>
    <scope>NUCLEOTIDE SEQUENCE [LARGE SCALE GENOMIC DNA]</scope>
    <source>
        <strain evidence="5 6">CBS 166.37</strain>
    </source>
</reference>
<dbReference type="Pfam" id="PF25006">
    <property type="entry name" value="DUF7783"/>
    <property type="match status" value="1"/>
</dbReference>
<evidence type="ECO:0000313" key="5">
    <source>
        <dbReference type="EMBL" id="TFK41774.1"/>
    </source>
</evidence>
<dbReference type="AlphaFoldDB" id="A0A5C3M8M4"/>
<dbReference type="InterPro" id="IPR001452">
    <property type="entry name" value="SH3_domain"/>
</dbReference>
<dbReference type="PRINTS" id="PR00452">
    <property type="entry name" value="SH3DOMAIN"/>
</dbReference>
<sequence length="729" mass="79803">MMSSSHLKVDTTVDMIAGPSSGRLPSVAKRSDSSFYKPVAEPSDMAGRGRSTSDASTSSFISPNSVPTTGSATPLNLLEKSHGYTRSRSVSPLDETVRLDLDHVLAMHDYAPEGQNATRLSFRSGQVIHVLNQDGSGWWDGELDGRRGWFPSNYVSSLVPSSLAEGEPPKSHSTLGSDIDSSCPPIMIPLRDGISLLQNAVRSNRISHFQPSTAVVISSVRSILAHTGTLQRDAPILQRFTALVVERRRILTMLSSLVAQARKASDESLEEENLKLEIESMMRLGGQFFPLVRRFLAIAAQCGVELPDESEIGESGGGPSDDRRKSQDEVGGAYSPSEQASVLSADSSQDSTPPFPYGPTTSAGVMEALRFTHDHLLSTVAAFIGHVHSHSRSSHASSTGRLYDLAREIVETVCKLLTIVEALIQHPDVATHQLGNLKAAKDDLYDVTTSLVESVRILSHSLPSTMSEEEERQALLRSATKALKSGADCVAAFKVCLSKSIGEHPFVIQLPNGNGVDDGFQSLILNKFPEEEDKHGEQQQQEEEGRTDALTDWFLDQPVAHAPEVSQRVLSIQADDETSSTSSNYSIRAKNVPDDDFFDFHTDIEIMPPPPAATKSVPDAKHTPATTQNTQRRKEKALTNKGRDRSCSGVDLNVVGVDFHEQFVSAGRNQIREFVLPDDEYSSTSESEDSQLRVRRGETRSKRRSAKERRTLDGTKIVGNPRKIRFWCF</sequence>
<evidence type="ECO:0000313" key="6">
    <source>
        <dbReference type="Proteomes" id="UP000308652"/>
    </source>
</evidence>
<feature type="region of interest" description="Disordered" evidence="3">
    <location>
        <begin position="608"/>
        <end position="644"/>
    </location>
</feature>
<evidence type="ECO:0000256" key="2">
    <source>
        <dbReference type="PROSITE-ProRule" id="PRU00192"/>
    </source>
</evidence>
<dbReference type="PANTHER" id="PTHR14167:SF120">
    <property type="entry name" value="AER140CP"/>
    <property type="match status" value="1"/>
</dbReference>
<name>A0A5C3M8M4_9AGAR</name>
<feature type="compositionally biased region" description="Polar residues" evidence="3">
    <location>
        <begin position="63"/>
        <end position="74"/>
    </location>
</feature>
<dbReference type="InterPro" id="IPR036028">
    <property type="entry name" value="SH3-like_dom_sf"/>
</dbReference>
<keyword evidence="1 2" id="KW-0728">SH3 domain</keyword>
<protein>
    <recommendedName>
        <fullName evidence="4">SH3 domain-containing protein</fullName>
    </recommendedName>
</protein>
<feature type="compositionally biased region" description="Acidic residues" evidence="3">
    <location>
        <begin position="679"/>
        <end position="689"/>
    </location>
</feature>
<dbReference type="InterPro" id="IPR050384">
    <property type="entry name" value="Endophilin_SH3RF"/>
</dbReference>
<dbReference type="OrthoDB" id="10255964at2759"/>
<accession>A0A5C3M8M4</accession>